<dbReference type="InterPro" id="IPR050444">
    <property type="entry name" value="Polyketide_Synthase"/>
</dbReference>
<dbReference type="InterPro" id="IPR001227">
    <property type="entry name" value="Ac_transferase_dom_sf"/>
</dbReference>
<evidence type="ECO:0000259" key="8">
    <source>
        <dbReference type="PROSITE" id="PS50075"/>
    </source>
</evidence>
<keyword evidence="5" id="KW-0012">Acyltransferase</keyword>
<dbReference type="SUPFAM" id="SSF55048">
    <property type="entry name" value="Probable ACP-binding domain of malonyl-CoA ACP transacylase"/>
    <property type="match status" value="1"/>
</dbReference>
<dbReference type="Pfam" id="PF08242">
    <property type="entry name" value="Methyltransf_12"/>
    <property type="match status" value="1"/>
</dbReference>
<keyword evidence="2" id="KW-0597">Phosphoprotein</keyword>
<feature type="compositionally biased region" description="Basic and acidic residues" evidence="7">
    <location>
        <begin position="1816"/>
        <end position="1825"/>
    </location>
</feature>
<dbReference type="Gene3D" id="3.40.47.10">
    <property type="match status" value="1"/>
</dbReference>
<feature type="domain" description="Ketosynthase family 3 (KS3)" evidence="9">
    <location>
        <begin position="418"/>
        <end position="848"/>
    </location>
</feature>
<dbReference type="Pfam" id="PF18558">
    <property type="entry name" value="HTH_51"/>
    <property type="match status" value="1"/>
</dbReference>
<dbReference type="SUPFAM" id="SSF53901">
    <property type="entry name" value="Thiolase-like"/>
    <property type="match status" value="1"/>
</dbReference>
<dbReference type="CDD" id="cd00833">
    <property type="entry name" value="PKS"/>
    <property type="match status" value="1"/>
</dbReference>
<dbReference type="SUPFAM" id="SSF52151">
    <property type="entry name" value="FabD/lysophospholipase-like"/>
    <property type="match status" value="1"/>
</dbReference>
<evidence type="ECO:0000256" key="5">
    <source>
        <dbReference type="ARBA" id="ARBA00023315"/>
    </source>
</evidence>
<feature type="compositionally biased region" description="Low complexity" evidence="7">
    <location>
        <begin position="1688"/>
        <end position="1699"/>
    </location>
</feature>
<feature type="region of interest" description="Disordered" evidence="7">
    <location>
        <begin position="1688"/>
        <end position="1707"/>
    </location>
</feature>
<protein>
    <submittedName>
        <fullName evidence="11">Uncharacterized protein</fullName>
    </submittedName>
</protein>
<dbReference type="InterPro" id="IPR013217">
    <property type="entry name" value="Methyltransf_12"/>
</dbReference>
<dbReference type="PROSITE" id="PS00012">
    <property type="entry name" value="PHOSPHOPANTETHEINE"/>
    <property type="match status" value="1"/>
</dbReference>
<dbReference type="SUPFAM" id="SSF47336">
    <property type="entry name" value="ACP-like"/>
    <property type="match status" value="1"/>
</dbReference>
<dbReference type="SMART" id="SM00823">
    <property type="entry name" value="PKS_PP"/>
    <property type="match status" value="1"/>
</dbReference>
<feature type="domain" description="PKS/mFAS DH" evidence="10">
    <location>
        <begin position="1345"/>
        <end position="1672"/>
    </location>
</feature>
<dbReference type="InterPro" id="IPR016036">
    <property type="entry name" value="Malonyl_transacylase_ACP-bd"/>
</dbReference>
<dbReference type="InterPro" id="IPR029063">
    <property type="entry name" value="SAM-dependent_MTases_sf"/>
</dbReference>
<dbReference type="GO" id="GO:0044550">
    <property type="term" value="P:secondary metabolite biosynthetic process"/>
    <property type="evidence" value="ECO:0007669"/>
    <property type="project" value="UniProtKB-ARBA"/>
</dbReference>
<evidence type="ECO:0000256" key="7">
    <source>
        <dbReference type="SAM" id="MobiDB-lite"/>
    </source>
</evidence>
<dbReference type="InterPro" id="IPR016035">
    <property type="entry name" value="Acyl_Trfase/lysoPLipase"/>
</dbReference>
<evidence type="ECO:0000313" key="12">
    <source>
        <dbReference type="Proteomes" id="UP000241462"/>
    </source>
</evidence>
<feature type="region of interest" description="Disordered" evidence="7">
    <location>
        <begin position="1810"/>
        <end position="1838"/>
    </location>
</feature>
<evidence type="ECO:0000259" key="10">
    <source>
        <dbReference type="PROSITE" id="PS52019"/>
    </source>
</evidence>
<dbReference type="SMART" id="SM00827">
    <property type="entry name" value="PKS_AT"/>
    <property type="match status" value="1"/>
</dbReference>
<dbReference type="PANTHER" id="PTHR45681:SF6">
    <property type="entry name" value="POLYKETIDE SYNTHASE 37"/>
    <property type="match status" value="1"/>
</dbReference>
<gene>
    <name evidence="11" type="ORF">BD289DRAFT_489403</name>
</gene>
<dbReference type="InterPro" id="IPR041068">
    <property type="entry name" value="HTH_51"/>
</dbReference>
<dbReference type="InterPro" id="IPR016039">
    <property type="entry name" value="Thiolase-like"/>
</dbReference>
<dbReference type="GO" id="GO:0004315">
    <property type="term" value="F:3-oxoacyl-[acyl-carrier-protein] synthase activity"/>
    <property type="evidence" value="ECO:0007669"/>
    <property type="project" value="InterPro"/>
</dbReference>
<dbReference type="InterPro" id="IPR032088">
    <property type="entry name" value="SAT"/>
</dbReference>
<keyword evidence="4" id="KW-0511">Multifunctional enzyme</keyword>
<dbReference type="CDD" id="cd02440">
    <property type="entry name" value="AdoMet_MTases"/>
    <property type="match status" value="1"/>
</dbReference>
<dbReference type="PROSITE" id="PS52004">
    <property type="entry name" value="KS3_2"/>
    <property type="match status" value="1"/>
</dbReference>
<dbReference type="Pfam" id="PF16073">
    <property type="entry name" value="SAT"/>
    <property type="match status" value="1"/>
</dbReference>
<dbReference type="InterPro" id="IPR036291">
    <property type="entry name" value="NAD(P)-bd_dom_sf"/>
</dbReference>
<dbReference type="SMART" id="SM00825">
    <property type="entry name" value="PKS_KS"/>
    <property type="match status" value="1"/>
</dbReference>
<evidence type="ECO:0000256" key="4">
    <source>
        <dbReference type="ARBA" id="ARBA00023268"/>
    </source>
</evidence>
<dbReference type="Gene3D" id="3.40.50.720">
    <property type="entry name" value="NAD(P)-binding Rossmann-like Domain"/>
    <property type="match status" value="1"/>
</dbReference>
<feature type="active site" description="Proton donor; for dehydratase activity" evidence="6">
    <location>
        <position position="1575"/>
    </location>
</feature>
<evidence type="ECO:0000256" key="6">
    <source>
        <dbReference type="PROSITE-ProRule" id="PRU01363"/>
    </source>
</evidence>
<dbReference type="InterPro" id="IPR049900">
    <property type="entry name" value="PKS_mFAS_DH"/>
</dbReference>
<dbReference type="Proteomes" id="UP000241462">
    <property type="component" value="Unassembled WGS sequence"/>
</dbReference>
<dbReference type="InterPro" id="IPR036736">
    <property type="entry name" value="ACP-like_sf"/>
</dbReference>
<organism evidence="11 12">
    <name type="scientific">Coniella lustricola</name>
    <dbReference type="NCBI Taxonomy" id="2025994"/>
    <lineage>
        <taxon>Eukaryota</taxon>
        <taxon>Fungi</taxon>
        <taxon>Dikarya</taxon>
        <taxon>Ascomycota</taxon>
        <taxon>Pezizomycotina</taxon>
        <taxon>Sordariomycetes</taxon>
        <taxon>Sordariomycetidae</taxon>
        <taxon>Diaporthales</taxon>
        <taxon>Schizoparmaceae</taxon>
        <taxon>Coniella</taxon>
    </lineage>
</organism>
<dbReference type="InterPro" id="IPR042104">
    <property type="entry name" value="PKS_dehydratase_sf"/>
</dbReference>
<dbReference type="GO" id="GO:0031177">
    <property type="term" value="F:phosphopantetheine binding"/>
    <property type="evidence" value="ECO:0007669"/>
    <property type="project" value="InterPro"/>
</dbReference>
<keyword evidence="12" id="KW-1185">Reference proteome</keyword>
<feature type="region of interest" description="N-terminal hotdog fold" evidence="6">
    <location>
        <begin position="1345"/>
        <end position="1488"/>
    </location>
</feature>
<reference evidence="11 12" key="1">
    <citation type="journal article" date="2018" name="Mycol. Prog.">
        <title>Coniella lustricola, a new species from submerged detritus.</title>
        <authorList>
            <person name="Raudabaugh D.B."/>
            <person name="Iturriaga T."/>
            <person name="Carver A."/>
            <person name="Mondo S."/>
            <person name="Pangilinan J."/>
            <person name="Lipzen A."/>
            <person name="He G."/>
            <person name="Amirebrahimi M."/>
            <person name="Grigoriev I.V."/>
            <person name="Miller A.N."/>
        </authorList>
    </citation>
    <scope>NUCLEOTIDE SEQUENCE [LARGE SCALE GENOMIC DNA]</scope>
    <source>
        <strain evidence="11 12">B22-T-1</strain>
    </source>
</reference>
<dbReference type="Pfam" id="PF00109">
    <property type="entry name" value="ketoacyl-synt"/>
    <property type="match status" value="1"/>
</dbReference>
<feature type="domain" description="Carrier" evidence="8">
    <location>
        <begin position="1730"/>
        <end position="1804"/>
    </location>
</feature>
<name>A0A2T3A251_9PEZI</name>
<dbReference type="Pfam" id="PF02801">
    <property type="entry name" value="Ketoacyl-synt_C"/>
    <property type="match status" value="1"/>
</dbReference>
<dbReference type="InterPro" id="IPR018201">
    <property type="entry name" value="Ketoacyl_synth_AS"/>
</dbReference>
<dbReference type="Gene3D" id="3.10.129.110">
    <property type="entry name" value="Polyketide synthase dehydratase"/>
    <property type="match status" value="1"/>
</dbReference>
<evidence type="ECO:0000256" key="1">
    <source>
        <dbReference type="ARBA" id="ARBA00022450"/>
    </source>
</evidence>
<dbReference type="Gene3D" id="3.40.50.150">
    <property type="entry name" value="Vaccinia Virus protein VP39"/>
    <property type="match status" value="1"/>
</dbReference>
<dbReference type="InterPro" id="IPR020841">
    <property type="entry name" value="PKS_Beta-ketoAc_synthase_dom"/>
</dbReference>
<proteinExistence type="predicted"/>
<dbReference type="Gene3D" id="1.10.1200.10">
    <property type="entry name" value="ACP-like"/>
    <property type="match status" value="1"/>
</dbReference>
<feature type="region of interest" description="C-terminal hotdog fold" evidence="6">
    <location>
        <begin position="1520"/>
        <end position="1672"/>
    </location>
</feature>
<dbReference type="SUPFAM" id="SSF51735">
    <property type="entry name" value="NAD(P)-binding Rossmann-fold domains"/>
    <property type="match status" value="1"/>
</dbReference>
<dbReference type="Pfam" id="PF07993">
    <property type="entry name" value="NAD_binding_4"/>
    <property type="match status" value="1"/>
</dbReference>
<evidence type="ECO:0000256" key="3">
    <source>
        <dbReference type="ARBA" id="ARBA00022679"/>
    </source>
</evidence>
<sequence>MSIPPVTMMQNTLLLFGSQALSFSSLSFQELWTTLQSIPEEQQWIVDAVSTFPQCWADFVGAFPKYDVLGSQTSDLLRDLHSWFQTGSMAGAAMIPGPGSTKDNLQLPNIALSPLVVITHLVEYMKLADEHGTNEDSTPSNTTQKDPLILGTLGFCTGLLSAFSVALSKDRSDLRKHGSTALRLAMLIGGVVDAQEMLGGSATALATAWSSSSGNEQELQRILDQPAYKGYISVEYDENRATVTSASKNADALQQDLRAVGIIASEIGLRGRFHNPSMGPDAEALIKYCDANEAWLSLPDASQLVHPTCQSVDVSAAVTSGSLHAHAIRTILVYKSEWYRRFETAWRSCADPENFRIISFGPERSVPPSWMRRLGPSRVKHFSDLSSPQTTDRHQTNAPRISLSHEAHIQQQIPERTDHDVAVIGMSIKVAGADDVDEFWDLLCQGNSQVQEVPQDRVPFSNVWREQDTSSRKWFGNFINDHDTFDLKFFKKSAREIASTDPQQRHMLQVAYQAVEQSGYFCLDTVEDMDEKKKRKVGCFIGVCSADYENNVACYQPNAFTAIGNLKSFIAGKISHWFGWLGPSLCIDSACSSSLVAIHQACQAVLSGECTSALAGGANIMTNSLWFQNLAAASFLSPTGQCKPFDKDADGYCRGEGFAAVMLKRKADALRDGDQILGIISATAVYQNQNCTPVFVPNAPSLSELFNDVVDRARLDPRQITVVEAHGTGTQVGDPAEYASIKTILGGQATRRTRPVSLSSVKGLVGHTECASGAVSLIKTLLMTHHKIIPPQASFETMNPAMGAEISDKMEVVTKFKPWDPRPDANIHAALINNYGASGSNASAVVTAAPLRQSNKSDASKLIDVDLPIRLFGADERALKAYCDRLVRFLRSTTSTLSAADLAFNISRQCNPALDKSVILNLRSVNQLLQDLSNFAQYGDQAGSKLLSASQHPARPVILCFGGQINKFVGLDRGVYDTCRILRLHLDKCNEVCKRIMGTESGTIFPYIFQRSPLDSPVKLQSCLFAMQYACARSWIDSGIKPAAVIGHSFGELVALCVSGVLTLDNALNMVISRARIISESWGTEKGAMMAVEGDLNKVQELLVDTANTATIACFNGPRSFTLAGTTSDIDSVAASLNKPVFSSIRSKRLDVTHAFHSALVDRLVPQLVEVGRRLTFNEPKISFERASRTSSGPTSFPLTADYVAEHMRQPVYFDHAIQRLSQRYPAGCIFLEAGSNSTVTAMASRALGSPKASCFQALNITSESVNGRQALSKATLDLWKEGLRMIFWPHHRVQTQEYAPLLLPPYQFDKSRHWMAMKAPPKLLAASDASTAAAFDTTTAQQLFTFVRYKDTDDNARRMPLFQINTQTEVYKSFTSGHLIARTAPICPATLIVDMTIEALTSVRPELSPRHSDWLPQIHGVSNLAPICLNDSRNVSLAFEAIDPECTIWDWKISSSSATSTPAASQTGGTADMLHVSGRLIFVKSDNEKVQSEFKRYQRLSGGHRHCAKILSAIDEADDIIHGPRNIYRTFAEVVDYGPAYRGLQRLVGKGNESAGRIVMKSSTETWLDTHRSDCFSQVGGIFVNCMTDCDPSDMYIAVGFEKWARSGITTSDAAKEENVRPGTWDVLAQHERVSDKTYLSDIFIFDLDEGRLVEFILGVNYHKVPKSSMAKTLARLTPGLSVMPSSSTSTTVITTRSPAQEQPVRIEDSPTLKIPTQTSVSEPKTSQTDVTGIIRLILADISGLEPGEIDDDAALADIGIDSLMGMELGREMEGAFKTSLMGDELNSVVTFHELVACVSRLLNIVQDGNDTDGEGSKTAETRSESAITTSSPLTPPEMELEEDELHLSPAAVFEAFEGTKRLTDDFIAEHGCADYMFHILPRMTQLPIALAMEGLAELGCDLRTAKVGEQLARISHAPKHARLAEWIYEMLDKEARLIDISSTTGIITRTAILAPVKRSADILGDLVKAFPEHASVNRLTYYAGSRLASVLRGEQDGIKLIFGTEEGRELVTGLYGNSLLNNLANAQMRDILTRLITKLKAEKPDHGVLRIMELGAGTGGTTKDMVSMLAKQNMPIEYTFTDLSGSFVAAARKKFGTQYPFMKFRVHDIEKEPSPELGQHHIIISSNAIHATRNLQTSLRNIRKALRPDGILMMLEMTQPVYWVDMIFGLFEGWWLFEDGRRHAIAGPERWKADLHAVGYGRVDWTDGWRPEIKIQRVIVAQASEQAGFAIEPVPMRFEPPSKVPVSASKADEDQLEGYVRQYAQGFDASVARISNPSSPLGGEVNELACVAVTGATGSLGAHLVAHLAALPSVKKVFCLNRYSTTANHVERQATAFSSRGIHLSTDLERKLHVVVVDLSKPELGLAPDIYSTLCQQVTHIVHNAWPMTGNRPVSALETQFGVMRNMIHLAKDASSNRRADQRVTFQLVSSIAVMGYHHERFAPEERATAAQLLPNGYTYAKWVCERMLDETLLRYPSRFRASSVRPGQITGNSETGFWNENEHFSFLVKSSQTMKQLPLLQGDACWTPVEHVAGVMADLLLLEEGREMHPVYHIDNPVRQPWESILCVLAEELAIENIVPFDDWVYRVRTYSGSTSDNPAIRLVDFLENNFIRMSCGGILLETTRAYKDSPTMRSIRAVDKATVKRYLEWWKLKGFLHRT</sequence>
<dbReference type="EMBL" id="KZ678501">
    <property type="protein sequence ID" value="PSR81478.1"/>
    <property type="molecule type" value="Genomic_DNA"/>
</dbReference>
<dbReference type="Gene3D" id="3.40.366.10">
    <property type="entry name" value="Malonyl-Coenzyme A Acyl Carrier Protein, domain 2"/>
    <property type="match status" value="2"/>
</dbReference>
<dbReference type="PANTHER" id="PTHR45681">
    <property type="entry name" value="POLYKETIDE SYNTHASE 44-RELATED"/>
    <property type="match status" value="1"/>
</dbReference>
<dbReference type="InterPro" id="IPR014043">
    <property type="entry name" value="Acyl_transferase_dom"/>
</dbReference>
<dbReference type="PROSITE" id="PS00606">
    <property type="entry name" value="KS3_1"/>
    <property type="match status" value="1"/>
</dbReference>
<evidence type="ECO:0000313" key="11">
    <source>
        <dbReference type="EMBL" id="PSR81478.1"/>
    </source>
</evidence>
<dbReference type="Gene3D" id="3.30.70.3290">
    <property type="match status" value="1"/>
</dbReference>
<dbReference type="InterPro" id="IPR013120">
    <property type="entry name" value="FAR_NAD-bd"/>
</dbReference>
<dbReference type="SUPFAM" id="SSF53335">
    <property type="entry name" value="S-adenosyl-L-methionine-dependent methyltransferases"/>
    <property type="match status" value="1"/>
</dbReference>
<dbReference type="InterPro" id="IPR014030">
    <property type="entry name" value="Ketoacyl_synth_N"/>
</dbReference>
<keyword evidence="3" id="KW-0808">Transferase</keyword>
<feature type="active site" description="Proton acceptor; for dehydratase activity" evidence="6">
    <location>
        <position position="1379"/>
    </location>
</feature>
<dbReference type="InterPro" id="IPR014031">
    <property type="entry name" value="Ketoacyl_synth_C"/>
</dbReference>
<dbReference type="InterPro" id="IPR020806">
    <property type="entry name" value="PKS_PP-bd"/>
</dbReference>
<dbReference type="Pfam" id="PF00550">
    <property type="entry name" value="PP-binding"/>
    <property type="match status" value="1"/>
</dbReference>
<dbReference type="OrthoDB" id="329835at2759"/>
<dbReference type="PROSITE" id="PS50075">
    <property type="entry name" value="CARRIER"/>
    <property type="match status" value="1"/>
</dbReference>
<dbReference type="GO" id="GO:0006633">
    <property type="term" value="P:fatty acid biosynthetic process"/>
    <property type="evidence" value="ECO:0007669"/>
    <property type="project" value="InterPro"/>
</dbReference>
<evidence type="ECO:0000259" key="9">
    <source>
        <dbReference type="PROSITE" id="PS52004"/>
    </source>
</evidence>
<dbReference type="InterPro" id="IPR009081">
    <property type="entry name" value="PP-bd_ACP"/>
</dbReference>
<dbReference type="InParanoid" id="A0A2T3A251"/>
<dbReference type="STRING" id="2025994.A0A2T3A251"/>
<keyword evidence="1" id="KW-0596">Phosphopantetheine</keyword>
<evidence type="ECO:0000256" key="2">
    <source>
        <dbReference type="ARBA" id="ARBA00022553"/>
    </source>
</evidence>
<dbReference type="PROSITE" id="PS52019">
    <property type="entry name" value="PKS_MFAS_DH"/>
    <property type="match status" value="1"/>
</dbReference>
<accession>A0A2T3A251</accession>
<dbReference type="InterPro" id="IPR006162">
    <property type="entry name" value="Ppantetheine_attach_site"/>
</dbReference>
<dbReference type="Pfam" id="PF00698">
    <property type="entry name" value="Acyl_transf_1"/>
    <property type="match status" value="1"/>
</dbReference>